<dbReference type="AlphaFoldDB" id="A0A926ICA2"/>
<sequence length="82" mass="8802">MIYTYKTHGVCSREMRIELEDGVIKDIEIIGGCNGNLKGICALVKGCKAEEVILKLKGLTCGYKNTSCPDQLAIALGQALGK</sequence>
<evidence type="ECO:0000256" key="1">
    <source>
        <dbReference type="ARBA" id="ARBA00007405"/>
    </source>
</evidence>
<dbReference type="EMBL" id="JACRTD010000003">
    <property type="protein sequence ID" value="MBC8584982.1"/>
    <property type="molecule type" value="Genomic_DNA"/>
</dbReference>
<dbReference type="InterPro" id="IPR023806">
    <property type="entry name" value="CHP03905"/>
</dbReference>
<evidence type="ECO:0000256" key="2">
    <source>
        <dbReference type="ARBA" id="ARBA00012274"/>
    </source>
</evidence>
<accession>A0A926ICA2</accession>
<organism evidence="7 8">
    <name type="scientific">Youxingia wuxianensis</name>
    <dbReference type="NCBI Taxonomy" id="2763678"/>
    <lineage>
        <taxon>Bacteria</taxon>
        <taxon>Bacillati</taxon>
        <taxon>Bacillota</taxon>
        <taxon>Clostridia</taxon>
        <taxon>Eubacteriales</taxon>
        <taxon>Oscillospiraceae</taxon>
        <taxon>Youxingia</taxon>
    </lineage>
</organism>
<evidence type="ECO:0000256" key="3">
    <source>
        <dbReference type="ARBA" id="ARBA00022634"/>
    </source>
</evidence>
<dbReference type="Proteomes" id="UP000623678">
    <property type="component" value="Unassembled WGS sequence"/>
</dbReference>
<dbReference type="InterPro" id="IPR024434">
    <property type="entry name" value="TSCPD_dom"/>
</dbReference>
<comment type="similarity">
    <text evidence="1">Belongs to the ribonucleoside diphosphate reductase class-2 family.</text>
</comment>
<evidence type="ECO:0000256" key="4">
    <source>
        <dbReference type="ARBA" id="ARBA00022741"/>
    </source>
</evidence>
<comment type="caution">
    <text evidence="7">The sequence shown here is derived from an EMBL/GenBank/DDBJ whole genome shotgun (WGS) entry which is preliminary data.</text>
</comment>
<dbReference type="RefSeq" id="WP_262394766.1">
    <property type="nucleotide sequence ID" value="NZ_JACRTD010000003.1"/>
</dbReference>
<keyword evidence="3" id="KW-0237">DNA synthesis</keyword>
<gene>
    <name evidence="7" type="ORF">H8705_05235</name>
</gene>
<name>A0A926ICA2_9FIRM</name>
<dbReference type="NCBIfam" id="TIGR03905">
    <property type="entry name" value="TIGR03905_4_Cys"/>
    <property type="match status" value="1"/>
</dbReference>
<dbReference type="Pfam" id="PF12637">
    <property type="entry name" value="TSCPD"/>
    <property type="match status" value="1"/>
</dbReference>
<proteinExistence type="inferred from homology"/>
<evidence type="ECO:0000256" key="5">
    <source>
        <dbReference type="ARBA" id="ARBA00047754"/>
    </source>
</evidence>
<feature type="domain" description="TSCPD" evidence="6">
    <location>
        <begin position="4"/>
        <end position="79"/>
    </location>
</feature>
<evidence type="ECO:0000259" key="6">
    <source>
        <dbReference type="Pfam" id="PF12637"/>
    </source>
</evidence>
<evidence type="ECO:0000313" key="7">
    <source>
        <dbReference type="EMBL" id="MBC8584982.1"/>
    </source>
</evidence>
<comment type="catalytic activity">
    <reaction evidence="5">
        <text>a 2'-deoxyribonucleoside 5'-diphosphate + [thioredoxin]-disulfide + H2O = a ribonucleoside 5'-diphosphate + [thioredoxin]-dithiol</text>
        <dbReference type="Rhea" id="RHEA:23252"/>
        <dbReference type="Rhea" id="RHEA-COMP:10698"/>
        <dbReference type="Rhea" id="RHEA-COMP:10700"/>
        <dbReference type="ChEBI" id="CHEBI:15377"/>
        <dbReference type="ChEBI" id="CHEBI:29950"/>
        <dbReference type="ChEBI" id="CHEBI:50058"/>
        <dbReference type="ChEBI" id="CHEBI:57930"/>
        <dbReference type="ChEBI" id="CHEBI:73316"/>
        <dbReference type="EC" id="1.17.4.1"/>
    </reaction>
</comment>
<dbReference type="EC" id="1.17.4.1" evidence="2"/>
<reference evidence="7" key="1">
    <citation type="submission" date="2020-08" db="EMBL/GenBank/DDBJ databases">
        <title>Genome public.</title>
        <authorList>
            <person name="Liu C."/>
            <person name="Sun Q."/>
        </authorList>
    </citation>
    <scope>NUCLEOTIDE SEQUENCE</scope>
    <source>
        <strain evidence="7">NSJ-64</strain>
    </source>
</reference>
<evidence type="ECO:0000313" key="8">
    <source>
        <dbReference type="Proteomes" id="UP000623678"/>
    </source>
</evidence>
<keyword evidence="8" id="KW-1185">Reference proteome</keyword>
<protein>
    <recommendedName>
        <fullName evidence="2">ribonucleoside-diphosphate reductase</fullName>
        <ecNumber evidence="2">1.17.4.1</ecNumber>
    </recommendedName>
</protein>
<keyword evidence="4" id="KW-0547">Nucleotide-binding</keyword>
<dbReference type="GO" id="GO:0004748">
    <property type="term" value="F:ribonucleoside-diphosphate reductase activity, thioredoxin disulfide as acceptor"/>
    <property type="evidence" value="ECO:0007669"/>
    <property type="project" value="UniProtKB-EC"/>
</dbReference>
<dbReference type="GO" id="GO:0000166">
    <property type="term" value="F:nucleotide binding"/>
    <property type="evidence" value="ECO:0007669"/>
    <property type="project" value="UniProtKB-KW"/>
</dbReference>
<dbReference type="GO" id="GO:0071897">
    <property type="term" value="P:DNA biosynthetic process"/>
    <property type="evidence" value="ECO:0007669"/>
    <property type="project" value="UniProtKB-KW"/>
</dbReference>